<dbReference type="PaxDb" id="522772-Dacet_1830"/>
<dbReference type="InterPro" id="IPR005025">
    <property type="entry name" value="FMN_Rdtase-like_dom"/>
</dbReference>
<dbReference type="Gene3D" id="3.40.50.360">
    <property type="match status" value="1"/>
</dbReference>
<sequence>MKVIGLNGSPRKKFNTATVLRHALEGAESKGAKTEIINLYDYKFQGCISCFACKLKDNITGGICAVKDDVTSILVKMAEADAVIFGSPVYFADVTSSTRAILERFMYAPFVYCKDYSSVYEGKMKTACIYTMNVKSKDMENRGYVRTFETTRSYLERIYGHSEYITVNDTTQFADYSKYIAEAFDPVAKAKARKEVFPQDCEKAFKLGASLVD</sequence>
<dbReference type="STRING" id="522772.Dacet_1830"/>
<dbReference type="InterPro" id="IPR029039">
    <property type="entry name" value="Flavoprotein-like_sf"/>
</dbReference>
<dbReference type="KEGG" id="dap:Dacet_1830"/>
<dbReference type="HOGENOM" id="CLU_050993_2_0_0"/>
<accession>D4H0T1</accession>
<name>D4H0T1_DENA2</name>
<keyword evidence="5" id="KW-1185">Reference proteome</keyword>
<dbReference type="GO" id="GO:0016491">
    <property type="term" value="F:oxidoreductase activity"/>
    <property type="evidence" value="ECO:0007669"/>
    <property type="project" value="InterPro"/>
</dbReference>
<keyword evidence="2" id="KW-0288">FMN</keyword>
<evidence type="ECO:0000313" key="5">
    <source>
        <dbReference type="Proteomes" id="UP000002012"/>
    </source>
</evidence>
<organism evidence="4 5">
    <name type="scientific">Denitrovibrio acetiphilus (strain DSM 12809 / NBRC 114555 / N2460)</name>
    <dbReference type="NCBI Taxonomy" id="522772"/>
    <lineage>
        <taxon>Bacteria</taxon>
        <taxon>Pseudomonadati</taxon>
        <taxon>Deferribacterota</taxon>
        <taxon>Deferribacteres</taxon>
        <taxon>Deferribacterales</taxon>
        <taxon>Geovibrionaceae</taxon>
        <taxon>Denitrovibrio</taxon>
    </lineage>
</organism>
<proteinExistence type="predicted"/>
<dbReference type="EMBL" id="CP001968">
    <property type="protein sequence ID" value="ADD68594.1"/>
    <property type="molecule type" value="Genomic_DNA"/>
</dbReference>
<dbReference type="OrthoDB" id="9805976at2"/>
<dbReference type="Pfam" id="PF03358">
    <property type="entry name" value="FMN_red"/>
    <property type="match status" value="1"/>
</dbReference>
<reference evidence="4 5" key="1">
    <citation type="journal article" date="2010" name="Stand. Genomic Sci.">
        <title>Complete genome sequence of Denitrovibrio acetiphilus type strain (N2460).</title>
        <authorList>
            <person name="Kiss H."/>
            <person name="Lang E."/>
            <person name="Lapidus A."/>
            <person name="Copeland A."/>
            <person name="Nolan M."/>
            <person name="Glavina Del Rio T."/>
            <person name="Chen F."/>
            <person name="Lucas S."/>
            <person name="Tice H."/>
            <person name="Cheng J.F."/>
            <person name="Han C."/>
            <person name="Goodwin L."/>
            <person name="Pitluck S."/>
            <person name="Liolios K."/>
            <person name="Pati A."/>
            <person name="Ivanova N."/>
            <person name="Mavromatis K."/>
            <person name="Chen A."/>
            <person name="Palaniappan K."/>
            <person name="Land M."/>
            <person name="Hauser L."/>
            <person name="Chang Y.J."/>
            <person name="Jeffries C.D."/>
            <person name="Detter J.C."/>
            <person name="Brettin T."/>
            <person name="Spring S."/>
            <person name="Rohde M."/>
            <person name="Goker M."/>
            <person name="Woyke T."/>
            <person name="Bristow J."/>
            <person name="Eisen J.A."/>
            <person name="Markowitz V."/>
            <person name="Hugenholtz P."/>
            <person name="Kyrpides N.C."/>
            <person name="Klenk H.P."/>
        </authorList>
    </citation>
    <scope>NUCLEOTIDE SEQUENCE [LARGE SCALE GENOMIC DNA]</scope>
    <source>
        <strain evidence="5">DSM 12809 / NBRC 114555 / N2460</strain>
    </source>
</reference>
<keyword evidence="1" id="KW-0285">Flavoprotein</keyword>
<dbReference type="InParanoid" id="D4H0T1"/>
<dbReference type="InterPro" id="IPR051796">
    <property type="entry name" value="ISF_SsuE-like"/>
</dbReference>
<evidence type="ECO:0000256" key="2">
    <source>
        <dbReference type="ARBA" id="ARBA00022643"/>
    </source>
</evidence>
<dbReference type="RefSeq" id="WP_013011104.1">
    <property type="nucleotide sequence ID" value="NC_013943.1"/>
</dbReference>
<dbReference type="eggNOG" id="COG0655">
    <property type="taxonomic scope" value="Bacteria"/>
</dbReference>
<dbReference type="Proteomes" id="UP000002012">
    <property type="component" value="Chromosome"/>
</dbReference>
<dbReference type="PANTHER" id="PTHR43278">
    <property type="entry name" value="NAD(P)H-DEPENDENT FMN-CONTAINING OXIDOREDUCTASE YWQN-RELATED"/>
    <property type="match status" value="1"/>
</dbReference>
<gene>
    <name evidence="4" type="ordered locus">Dacet_1830</name>
</gene>
<evidence type="ECO:0000259" key="3">
    <source>
        <dbReference type="Pfam" id="PF03358"/>
    </source>
</evidence>
<feature type="domain" description="NADPH-dependent FMN reductase-like" evidence="3">
    <location>
        <begin position="1"/>
        <end position="107"/>
    </location>
</feature>
<dbReference type="SUPFAM" id="SSF52218">
    <property type="entry name" value="Flavoproteins"/>
    <property type="match status" value="1"/>
</dbReference>
<dbReference type="PANTHER" id="PTHR43278:SF2">
    <property type="entry name" value="IRON-SULFUR FLAVOPROTEIN"/>
    <property type="match status" value="1"/>
</dbReference>
<evidence type="ECO:0000313" key="4">
    <source>
        <dbReference type="EMBL" id="ADD68594.1"/>
    </source>
</evidence>
<dbReference type="AlphaFoldDB" id="D4H0T1"/>
<evidence type="ECO:0000256" key="1">
    <source>
        <dbReference type="ARBA" id="ARBA00022630"/>
    </source>
</evidence>
<protein>
    <submittedName>
        <fullName evidence="4">NADPH-dependent FMN reductase</fullName>
    </submittedName>
</protein>